<feature type="compositionally biased region" description="Polar residues" evidence="1">
    <location>
        <begin position="11"/>
        <end position="30"/>
    </location>
</feature>
<accession>A0A178EWD3</accession>
<evidence type="ECO:0000256" key="1">
    <source>
        <dbReference type="SAM" id="MobiDB-lite"/>
    </source>
</evidence>
<evidence type="ECO:0000313" key="3">
    <source>
        <dbReference type="Proteomes" id="UP000243015"/>
    </source>
</evidence>
<dbReference type="EMBL" id="LHPM01000016">
    <property type="protein sequence ID" value="OAL64382.1"/>
    <property type="molecule type" value="Genomic_DNA"/>
</dbReference>
<reference evidence="2 3" key="1">
    <citation type="submission" date="2016-05" db="EMBL/GenBank/DDBJ databases">
        <title>Genome sequencing of Trichophyton rubrum CMCC(F)T1i isolated from hair.</title>
        <authorList>
            <person name="Zhan P."/>
            <person name="Tao Y."/>
            <person name="Liu W."/>
        </authorList>
    </citation>
    <scope>NUCLEOTIDE SEQUENCE [LARGE SCALE GENOMIC DNA]</scope>
    <source>
        <strain evidence="3">CMCC(F)T1i</strain>
    </source>
</reference>
<dbReference type="AlphaFoldDB" id="A0A178EWD3"/>
<dbReference type="Proteomes" id="UP000243015">
    <property type="component" value="Unassembled WGS sequence"/>
</dbReference>
<feature type="region of interest" description="Disordered" evidence="1">
    <location>
        <begin position="1"/>
        <end position="32"/>
    </location>
</feature>
<sequence>MRADGKKPPTLYSQNRSQQEGETGPSTKSLTGIPYLEEVGDFQGPAVTLLDLVYMIPGARAMGSDPTDQQNQ</sequence>
<evidence type="ECO:0000313" key="2">
    <source>
        <dbReference type="EMBL" id="OAL64382.1"/>
    </source>
</evidence>
<protein>
    <submittedName>
        <fullName evidence="2">Uncharacterized protein</fullName>
    </submittedName>
</protein>
<proteinExistence type="predicted"/>
<name>A0A178EWD3_TRIRU</name>
<gene>
    <name evidence="2" type="ORF">A7C99_4452</name>
</gene>
<comment type="caution">
    <text evidence="2">The sequence shown here is derived from an EMBL/GenBank/DDBJ whole genome shotgun (WGS) entry which is preliminary data.</text>
</comment>
<organism evidence="2 3">
    <name type="scientific">Trichophyton rubrum</name>
    <name type="common">Athlete's foot fungus</name>
    <name type="synonym">Epidermophyton rubrum</name>
    <dbReference type="NCBI Taxonomy" id="5551"/>
    <lineage>
        <taxon>Eukaryota</taxon>
        <taxon>Fungi</taxon>
        <taxon>Dikarya</taxon>
        <taxon>Ascomycota</taxon>
        <taxon>Pezizomycotina</taxon>
        <taxon>Eurotiomycetes</taxon>
        <taxon>Eurotiomycetidae</taxon>
        <taxon>Onygenales</taxon>
        <taxon>Arthrodermataceae</taxon>
        <taxon>Trichophyton</taxon>
    </lineage>
</organism>